<feature type="compositionally biased region" description="Polar residues" evidence="1">
    <location>
        <begin position="49"/>
        <end position="60"/>
    </location>
</feature>
<comment type="caution">
    <text evidence="2">The sequence shown here is derived from an EMBL/GenBank/DDBJ whole genome shotgun (WGS) entry which is preliminary data.</text>
</comment>
<feature type="compositionally biased region" description="Low complexity" evidence="1">
    <location>
        <begin position="28"/>
        <end position="48"/>
    </location>
</feature>
<dbReference type="EMBL" id="JACGWN010000003">
    <property type="protein sequence ID" value="KAL0456456.1"/>
    <property type="molecule type" value="Genomic_DNA"/>
</dbReference>
<reference evidence="2" key="1">
    <citation type="submission" date="2020-06" db="EMBL/GenBank/DDBJ databases">
        <authorList>
            <person name="Li T."/>
            <person name="Hu X."/>
            <person name="Zhang T."/>
            <person name="Song X."/>
            <person name="Zhang H."/>
            <person name="Dai N."/>
            <person name="Sheng W."/>
            <person name="Hou X."/>
            <person name="Wei L."/>
        </authorList>
    </citation>
    <scope>NUCLEOTIDE SEQUENCE</scope>
    <source>
        <strain evidence="2">KEN1</strain>
        <tissue evidence="2">Leaf</tissue>
    </source>
</reference>
<evidence type="ECO:0000256" key="1">
    <source>
        <dbReference type="SAM" id="MobiDB-lite"/>
    </source>
</evidence>
<organism evidence="2">
    <name type="scientific">Sesamum latifolium</name>
    <dbReference type="NCBI Taxonomy" id="2727402"/>
    <lineage>
        <taxon>Eukaryota</taxon>
        <taxon>Viridiplantae</taxon>
        <taxon>Streptophyta</taxon>
        <taxon>Embryophyta</taxon>
        <taxon>Tracheophyta</taxon>
        <taxon>Spermatophyta</taxon>
        <taxon>Magnoliopsida</taxon>
        <taxon>eudicotyledons</taxon>
        <taxon>Gunneridae</taxon>
        <taxon>Pentapetalae</taxon>
        <taxon>asterids</taxon>
        <taxon>lamiids</taxon>
        <taxon>Lamiales</taxon>
        <taxon>Pedaliaceae</taxon>
        <taxon>Sesamum</taxon>
    </lineage>
</organism>
<dbReference type="AlphaFoldDB" id="A0AAW2XRR3"/>
<accession>A0AAW2XRR3</accession>
<gene>
    <name evidence="2" type="ORF">Slati_0984800</name>
</gene>
<feature type="region of interest" description="Disordered" evidence="1">
    <location>
        <begin position="1"/>
        <end position="60"/>
    </location>
</feature>
<proteinExistence type="predicted"/>
<sequence>MLPRLEKVVFRPPSPPNTAGPSAAPQTPDDAGPSGAAPAAGEVGEPSATPTANPARSWAT</sequence>
<name>A0AAW2XRR3_9LAMI</name>
<protein>
    <submittedName>
        <fullName evidence="2">Uncharacterized protein</fullName>
    </submittedName>
</protein>
<reference evidence="2" key="2">
    <citation type="journal article" date="2024" name="Plant">
        <title>Genomic evolution and insights into agronomic trait innovations of Sesamum species.</title>
        <authorList>
            <person name="Miao H."/>
            <person name="Wang L."/>
            <person name="Qu L."/>
            <person name="Liu H."/>
            <person name="Sun Y."/>
            <person name="Le M."/>
            <person name="Wang Q."/>
            <person name="Wei S."/>
            <person name="Zheng Y."/>
            <person name="Lin W."/>
            <person name="Duan Y."/>
            <person name="Cao H."/>
            <person name="Xiong S."/>
            <person name="Wang X."/>
            <person name="Wei L."/>
            <person name="Li C."/>
            <person name="Ma Q."/>
            <person name="Ju M."/>
            <person name="Zhao R."/>
            <person name="Li G."/>
            <person name="Mu C."/>
            <person name="Tian Q."/>
            <person name="Mei H."/>
            <person name="Zhang T."/>
            <person name="Gao T."/>
            <person name="Zhang H."/>
        </authorList>
    </citation>
    <scope>NUCLEOTIDE SEQUENCE</scope>
    <source>
        <strain evidence="2">KEN1</strain>
    </source>
</reference>
<evidence type="ECO:0000313" key="2">
    <source>
        <dbReference type="EMBL" id="KAL0456456.1"/>
    </source>
</evidence>